<keyword evidence="1" id="KW-0812">Transmembrane</keyword>
<dbReference type="EMBL" id="VTWH01000001">
    <property type="protein sequence ID" value="KAA0972368.1"/>
    <property type="molecule type" value="Genomic_DNA"/>
</dbReference>
<evidence type="ECO:0000256" key="1">
    <source>
        <dbReference type="SAM" id="Phobius"/>
    </source>
</evidence>
<feature type="transmembrane region" description="Helical" evidence="1">
    <location>
        <begin position="229"/>
        <end position="247"/>
    </location>
</feature>
<name>A0A5B0E156_9HYPH</name>
<keyword evidence="3" id="KW-1185">Reference proteome</keyword>
<dbReference type="Proteomes" id="UP000324738">
    <property type="component" value="Unassembled WGS sequence"/>
</dbReference>
<organism evidence="2 3">
    <name type="scientific">Aureimonas fodinaquatilis</name>
    <dbReference type="NCBI Taxonomy" id="2565783"/>
    <lineage>
        <taxon>Bacteria</taxon>
        <taxon>Pseudomonadati</taxon>
        <taxon>Pseudomonadota</taxon>
        <taxon>Alphaproteobacteria</taxon>
        <taxon>Hyphomicrobiales</taxon>
        <taxon>Aurantimonadaceae</taxon>
        <taxon>Aureimonas</taxon>
    </lineage>
</organism>
<dbReference type="AlphaFoldDB" id="A0A5B0E156"/>
<keyword evidence="1" id="KW-0472">Membrane</keyword>
<dbReference type="InterPro" id="IPR025333">
    <property type="entry name" value="DUF4239"/>
</dbReference>
<keyword evidence="1" id="KW-1133">Transmembrane helix</keyword>
<gene>
    <name evidence="2" type="ORF">FPY71_04540</name>
</gene>
<feature type="transmembrane region" description="Helical" evidence="1">
    <location>
        <begin position="24"/>
        <end position="44"/>
    </location>
</feature>
<proteinExistence type="predicted"/>
<reference evidence="2 3" key="1">
    <citation type="submission" date="2019-08" db="EMBL/GenBank/DDBJ databases">
        <title>Aureimonas fodiniaquatilis sp. nov., isolated from a coal mine wastewater.</title>
        <authorList>
            <person name="Kim W."/>
        </authorList>
    </citation>
    <scope>NUCLEOTIDE SEQUENCE [LARGE SCALE GENOMIC DNA]</scope>
    <source>
        <strain evidence="2 3">CAU 1482</strain>
    </source>
</reference>
<feature type="transmembrane region" description="Helical" evidence="1">
    <location>
        <begin position="203"/>
        <end position="222"/>
    </location>
</feature>
<feature type="transmembrane region" description="Helical" evidence="1">
    <location>
        <begin position="65"/>
        <end position="84"/>
    </location>
</feature>
<dbReference type="PROSITE" id="PS51257">
    <property type="entry name" value="PROKAR_LIPOPROTEIN"/>
    <property type="match status" value="1"/>
</dbReference>
<accession>A0A5B0E156</accession>
<comment type="caution">
    <text evidence="2">The sequence shown here is derived from an EMBL/GenBank/DDBJ whole genome shotgun (WGS) entry which is preliminary data.</text>
</comment>
<sequence>MRKFSSLDTRGCATTDGGFCVPPLATSLLIFACIFGSSVLAMAIGRKLKPHHISTESRDVVKLGIGMVSAMSALILSLIVSSVMSSYNQTERDVQQYAADIANLDASLRDHGPEADSIRATMRQFTQMAIEGAWPTLHAKDNQAGPTVVGHRLTAIGVSISDLSSATAEEQRTKLASLQAFNKVHQDYWKIAVETYSSVNPTLVTILTVWLTLIFVSFGLFAPRNLITYAFLFACSASIACAVYIILDLNAPFEGLMSIRSTPLENALSRLQQP</sequence>
<evidence type="ECO:0000313" key="2">
    <source>
        <dbReference type="EMBL" id="KAA0972368.1"/>
    </source>
</evidence>
<dbReference type="Pfam" id="PF14023">
    <property type="entry name" value="Bestrophin-like"/>
    <property type="match status" value="1"/>
</dbReference>
<dbReference type="OrthoDB" id="4760162at2"/>
<evidence type="ECO:0000313" key="3">
    <source>
        <dbReference type="Proteomes" id="UP000324738"/>
    </source>
</evidence>
<protein>
    <submittedName>
        <fullName evidence="2">DUF4239 domain-containing protein</fullName>
    </submittedName>
</protein>